<dbReference type="InterPro" id="IPR023908">
    <property type="entry name" value="xxxLxxG_rpt"/>
</dbReference>
<feature type="transmembrane region" description="Helical" evidence="5">
    <location>
        <begin position="649"/>
        <end position="667"/>
    </location>
</feature>
<dbReference type="NCBIfam" id="TIGR03062">
    <property type="entry name" value="pip_yhgE_Cterm"/>
    <property type="match status" value="1"/>
</dbReference>
<keyword evidence="4 5" id="KW-0472">Membrane</keyword>
<sequence length="789" mass="81704">MLAELKALLKSPKLWITIIGVSLIPALYNLIFLSSIWDPYGNVKHLPVAVVNKDKSARFQDKALNIGHDMVDNMSKNKNLDYHFVTETEAQKGIEDGDYYMVITFPENLSSNAASLLTNDPKKLKISYQTTAGRSFVASKMSDSAMSKLKETVSKNITSTYVGAVFKSMSQLQGGMRTAANGAGQLYAGAGALQSGGQILSNGLGTLAGSTQTLATGVDTLSSGASAYTSGVSTLSGALSQLNRNSESVNSAAGQFASGAEAMNTLVTGANSLSTALSQMATATSLSEEQQTQLSSLSANLTDLNTAIQNLNTAVSNTSFPSGTSTTSVDTSSIATYLSNISSAASSIATASATDKANDLAAVQGTAAYQSLTADQQAEIASAISNAGSTASSYASTIASDVSGMSTALSSLAGTTTTSSGESSNLASLQTSISGIASSANALLPLASSTVSSMQANIANVNSVLVNQLLPGAIQVASGVSTAQTTLAKGASNLSTGLSTYTGAVSTIASGAQTLDANSSTLMNGFSTLKSGVSALNTGAQQLAIGGNNLTNGLTNLSINLFTLSDSLNKANQQLSLVSVNPENAKIVSAPLKVKKTDKDKVDTNGVGMAPYMISVSLMVVALSTNVIFAKSLTGRSFTSRFDWAKNKLFINGIIATMAATALYITIRFMGVEPNHPLATFGMILLAAWTLMALVTALVGWDDRYGAFASMILLLLQLGSSAGTYPIELSPRFFKVVQPFLPMSYSVSGLRQTISMTGQISDQVRMLVIFLLTFVVVGIVIYRPKTENV</sequence>
<reference evidence="7 8" key="1">
    <citation type="submission" date="2020-06" db="EMBL/GenBank/DDBJ databases">
        <authorList>
            <person name="Chuat V."/>
        </authorList>
    </citation>
    <scope>NUCLEOTIDE SEQUENCE [LARGE SCALE GENOMIC DNA]</scope>
    <source>
        <strain evidence="7">STH_CIRM_998</strain>
    </source>
</reference>
<feature type="transmembrane region" description="Helical" evidence="5">
    <location>
        <begin position="708"/>
        <end position="727"/>
    </location>
</feature>
<evidence type="ECO:0000256" key="3">
    <source>
        <dbReference type="ARBA" id="ARBA00022989"/>
    </source>
</evidence>
<proteinExistence type="predicted"/>
<feature type="transmembrane region" description="Helical" evidence="5">
    <location>
        <begin position="679"/>
        <end position="701"/>
    </location>
</feature>
<dbReference type="PANTHER" id="PTHR43077">
    <property type="entry name" value="TRANSPORT PERMEASE YVFS-RELATED"/>
    <property type="match status" value="1"/>
</dbReference>
<feature type="domain" description="ABC-2 type transporter transmembrane" evidence="6">
    <location>
        <begin position="15"/>
        <end position="153"/>
    </location>
</feature>
<accession>A0A7U7H184</accession>
<keyword evidence="3 5" id="KW-1133">Transmembrane helix</keyword>
<dbReference type="AlphaFoldDB" id="A0A7U7H184"/>
<dbReference type="NCBIfam" id="TIGR03061">
    <property type="entry name" value="pip_yhgE_Nterm"/>
    <property type="match status" value="1"/>
</dbReference>
<feature type="transmembrane region" description="Helical" evidence="5">
    <location>
        <begin position="609"/>
        <end position="629"/>
    </location>
</feature>
<evidence type="ECO:0000256" key="4">
    <source>
        <dbReference type="ARBA" id="ARBA00023136"/>
    </source>
</evidence>
<evidence type="ECO:0000256" key="5">
    <source>
        <dbReference type="SAM" id="Phobius"/>
    </source>
</evidence>
<dbReference type="GO" id="GO:0016020">
    <property type="term" value="C:membrane"/>
    <property type="evidence" value="ECO:0007669"/>
    <property type="project" value="UniProtKB-SubCell"/>
</dbReference>
<evidence type="ECO:0000256" key="2">
    <source>
        <dbReference type="ARBA" id="ARBA00022692"/>
    </source>
</evidence>
<evidence type="ECO:0000256" key="1">
    <source>
        <dbReference type="ARBA" id="ARBA00004141"/>
    </source>
</evidence>
<comment type="subcellular location">
    <subcellularLocation>
        <location evidence="1">Membrane</location>
        <topology evidence="1">Multi-pass membrane protein</topology>
    </subcellularLocation>
</comment>
<keyword evidence="2 5" id="KW-0812">Transmembrane</keyword>
<protein>
    <submittedName>
        <fullName evidence="7">Membrane protein</fullName>
    </submittedName>
</protein>
<name>A0A7U7H184_STRTR</name>
<evidence type="ECO:0000259" key="6">
    <source>
        <dbReference type="Pfam" id="PF12698"/>
    </source>
</evidence>
<dbReference type="Gene3D" id="3.40.1710.10">
    <property type="entry name" value="abc type-2 transporter like domain"/>
    <property type="match status" value="1"/>
</dbReference>
<dbReference type="InterPro" id="IPR051328">
    <property type="entry name" value="T7SS_ABC-Transporter"/>
</dbReference>
<dbReference type="RefSeq" id="WP_179972427.1">
    <property type="nucleotide sequence ID" value="NZ_CP125763.1"/>
</dbReference>
<dbReference type="InterPro" id="IPR013525">
    <property type="entry name" value="ABC2_TM"/>
</dbReference>
<gene>
    <name evidence="7" type="ORF">STHERMO_2213</name>
</gene>
<dbReference type="NCBIfam" id="TIGR03057">
    <property type="entry name" value="xxxLxxG_by_4"/>
    <property type="match status" value="3"/>
</dbReference>
<organism evidence="7 8">
    <name type="scientific">Streptococcus thermophilus</name>
    <dbReference type="NCBI Taxonomy" id="1308"/>
    <lineage>
        <taxon>Bacteria</taxon>
        <taxon>Bacillati</taxon>
        <taxon>Bacillota</taxon>
        <taxon>Bacilli</taxon>
        <taxon>Lactobacillales</taxon>
        <taxon>Streptococcaceae</taxon>
        <taxon>Streptococcus</taxon>
    </lineage>
</organism>
<dbReference type="EMBL" id="LR822027">
    <property type="protein sequence ID" value="CAD0153492.1"/>
    <property type="molecule type" value="Genomic_DNA"/>
</dbReference>
<evidence type="ECO:0000313" key="7">
    <source>
        <dbReference type="EMBL" id="CAD0153492.1"/>
    </source>
</evidence>
<feature type="transmembrane region" description="Helical" evidence="5">
    <location>
        <begin position="764"/>
        <end position="782"/>
    </location>
</feature>
<dbReference type="Pfam" id="PF12698">
    <property type="entry name" value="ABC2_membrane_3"/>
    <property type="match status" value="1"/>
</dbReference>
<evidence type="ECO:0000313" key="8">
    <source>
        <dbReference type="Proteomes" id="UP000509791"/>
    </source>
</evidence>
<dbReference type="Proteomes" id="UP000509791">
    <property type="component" value="Chromosome"/>
</dbReference>
<dbReference type="PANTHER" id="PTHR43077:SF5">
    <property type="entry name" value="PHAGE INFECTION PROTEIN"/>
    <property type="match status" value="1"/>
</dbReference>
<dbReference type="InterPro" id="IPR017500">
    <property type="entry name" value="Phage_infect_YhgE_N"/>
</dbReference>
<dbReference type="InterPro" id="IPR017501">
    <property type="entry name" value="Phage_infect_YhgE_C"/>
</dbReference>